<dbReference type="PROSITE" id="PS51755">
    <property type="entry name" value="OMPR_PHOB"/>
    <property type="match status" value="1"/>
</dbReference>
<dbReference type="CDD" id="cd00383">
    <property type="entry name" value="trans_reg_C"/>
    <property type="match status" value="1"/>
</dbReference>
<dbReference type="SUPFAM" id="SSF52540">
    <property type="entry name" value="P-loop containing nucleoside triphosphate hydrolases"/>
    <property type="match status" value="1"/>
</dbReference>
<dbReference type="Pfam" id="PF25872">
    <property type="entry name" value="HTH_77"/>
    <property type="match status" value="1"/>
</dbReference>
<evidence type="ECO:0000256" key="2">
    <source>
        <dbReference type="PROSITE-ProRule" id="PRU01091"/>
    </source>
</evidence>
<evidence type="ECO:0000256" key="1">
    <source>
        <dbReference type="ARBA" id="ARBA00023125"/>
    </source>
</evidence>
<name>A0A8B2NQF6_9HYPH</name>
<dbReference type="Pfam" id="PF00486">
    <property type="entry name" value="Trans_reg_C"/>
    <property type="match status" value="1"/>
</dbReference>
<dbReference type="OrthoDB" id="54411at2"/>
<dbReference type="InterPro" id="IPR016032">
    <property type="entry name" value="Sig_transdc_resp-reg_C-effctor"/>
</dbReference>
<dbReference type="PANTHER" id="PTHR47691:SF3">
    <property type="entry name" value="HTH-TYPE TRANSCRIPTIONAL REGULATOR RV0890C-RELATED"/>
    <property type="match status" value="1"/>
</dbReference>
<keyword evidence="1 2" id="KW-0238">DNA-binding</keyword>
<dbReference type="InterPro" id="IPR036388">
    <property type="entry name" value="WH-like_DNA-bd_sf"/>
</dbReference>
<dbReference type="Gene3D" id="1.10.10.10">
    <property type="entry name" value="Winged helix-like DNA-binding domain superfamily/Winged helix DNA-binding domain"/>
    <property type="match status" value="1"/>
</dbReference>
<dbReference type="PANTHER" id="PTHR47691">
    <property type="entry name" value="REGULATOR-RELATED"/>
    <property type="match status" value="1"/>
</dbReference>
<evidence type="ECO:0000313" key="4">
    <source>
        <dbReference type="EMBL" id="RAI02125.1"/>
    </source>
</evidence>
<reference evidence="4 5" key="1">
    <citation type="submission" date="2018-05" db="EMBL/GenBank/DDBJ databases">
        <title>Acuticoccus sediminis sp. nov., isolated from deep-sea sediment of Indian Ocean.</title>
        <authorList>
            <person name="Liu X."/>
            <person name="Lai Q."/>
            <person name="Du Y."/>
            <person name="Sun F."/>
            <person name="Zhang X."/>
            <person name="Wang S."/>
            <person name="Shao Z."/>
        </authorList>
    </citation>
    <scope>NUCLEOTIDE SEQUENCE [LARGE SCALE GENOMIC DNA]</scope>
    <source>
        <strain evidence="4 5">PTG4-2</strain>
    </source>
</reference>
<keyword evidence="5" id="KW-1185">Reference proteome</keyword>
<dbReference type="GO" id="GO:0006355">
    <property type="term" value="P:regulation of DNA-templated transcription"/>
    <property type="evidence" value="ECO:0007669"/>
    <property type="project" value="InterPro"/>
</dbReference>
<feature type="DNA-binding region" description="OmpR/PhoB-type" evidence="2">
    <location>
        <begin position="9"/>
        <end position="107"/>
    </location>
</feature>
<dbReference type="InterPro" id="IPR001867">
    <property type="entry name" value="OmpR/PhoB-type_DNA-bd"/>
</dbReference>
<comment type="caution">
    <text evidence="4">The sequence shown here is derived from an EMBL/GenBank/DDBJ whole genome shotgun (WGS) entry which is preliminary data.</text>
</comment>
<evidence type="ECO:0000259" key="3">
    <source>
        <dbReference type="PROSITE" id="PS51755"/>
    </source>
</evidence>
<dbReference type="InterPro" id="IPR058852">
    <property type="entry name" value="HTH_77"/>
</dbReference>
<dbReference type="GO" id="GO:0003677">
    <property type="term" value="F:DNA binding"/>
    <property type="evidence" value="ECO:0007669"/>
    <property type="project" value="UniProtKB-UniRule"/>
</dbReference>
<dbReference type="Proteomes" id="UP000249590">
    <property type="component" value="Unassembled WGS sequence"/>
</dbReference>
<feature type="domain" description="OmpR/PhoB-type" evidence="3">
    <location>
        <begin position="9"/>
        <end position="107"/>
    </location>
</feature>
<dbReference type="AlphaFoldDB" id="A0A8B2NQF6"/>
<dbReference type="InterPro" id="IPR027417">
    <property type="entry name" value="P-loop_NTPase"/>
</dbReference>
<proteinExistence type="predicted"/>
<sequence>MISPVAAGSGHIAFGPFRLSAAERLLTRDGAPVELGGRTLDLLIALVAQPNVVIGKRELLASVWPDVTVEETSLRFHMAVLRKALGDGRAGARYIATLAGRGYCFVAPVGRSEARPATGPRSAAPASNLPSRLTRVVGREADILAVSDALLASRLVSIVGPGGVGKTTVAVGVGQALCGRFDDGVLFVDLALVARTGAAEEGDAVEGTVAAIVASAFGLPAQPQDPATTLVACLAEKRLLVVLDTCEHLVADVARLAARLVAAAPDVHVLATSREALRVAGEHVYRLDPLGCPPVAPDVSFAAVRSCPAVELFLDRAAAGGMRIDLSDADAAHVVRICHKLDGVPLALEMAAGRVAAYGLAETADLIDRHFALVIEGQRTASPRQRTLQATLDWSYTLLTACERTVLRRLAVFVGDFSLDGALAVAATEHADHAGLFGVIDSLVAKSMVATRLNGAAVRYRLLDTTRAYVQANALDEAEACALAARHAGYYRRALGSDAVWHPAASVDERACYLAIVSNVKAALAWCFGDGGDRRLGAELAGVAASGFLVLSMFGDAHRWATAALAALDEDMRGGRTEMLLRHALGVSLTFAGGRGDAACDALDGSYAIACADGTPGERVWLLGPLLMQHMRMGEFDAGLRDAEACTAIAQAMDDPDAEIFAHALLGVAAHYAGDLKRAQAAFAALQGRSSRYAWPVSYLGLDSGVPAAFLARTLWLRGDAEEALRQAEAAILDAERTVHPLSRSVTLMWVATVMIWHGDIAASERVVDRLEAVAATHGLVTHQAVARGLRGEIDLMRGDTDAAIARLAAAIEALRGRGYALQTTPMSIALVRALTAAGRLPDAIALADETISSVTRAGDRLYLAAALRAKAGALAAGPSACREEAERCLVEALEHAVPQGAAAWALHAATDLLTLAATPADADGARSRLQEVVDSYPAGARSPDLIAARRRLIQVTAPANARFSA</sequence>
<organism evidence="4 5">
    <name type="scientific">Acuticoccus sediminis</name>
    <dbReference type="NCBI Taxonomy" id="2184697"/>
    <lineage>
        <taxon>Bacteria</taxon>
        <taxon>Pseudomonadati</taxon>
        <taxon>Pseudomonadota</taxon>
        <taxon>Alphaproteobacteria</taxon>
        <taxon>Hyphomicrobiales</taxon>
        <taxon>Amorphaceae</taxon>
        <taxon>Acuticoccus</taxon>
    </lineage>
</organism>
<dbReference type="RefSeq" id="WP_111345478.1">
    <property type="nucleotide sequence ID" value="NZ_QHHQ01000002.1"/>
</dbReference>
<dbReference type="Gene3D" id="3.40.50.300">
    <property type="entry name" value="P-loop containing nucleotide triphosphate hydrolases"/>
    <property type="match status" value="1"/>
</dbReference>
<dbReference type="Gene3D" id="1.25.40.10">
    <property type="entry name" value="Tetratricopeptide repeat domain"/>
    <property type="match status" value="1"/>
</dbReference>
<dbReference type="GO" id="GO:0000160">
    <property type="term" value="P:phosphorelay signal transduction system"/>
    <property type="evidence" value="ECO:0007669"/>
    <property type="project" value="InterPro"/>
</dbReference>
<dbReference type="SUPFAM" id="SSF46894">
    <property type="entry name" value="C-terminal effector domain of the bipartite response regulators"/>
    <property type="match status" value="1"/>
</dbReference>
<dbReference type="SUPFAM" id="SSF48452">
    <property type="entry name" value="TPR-like"/>
    <property type="match status" value="1"/>
</dbReference>
<dbReference type="EMBL" id="QHHQ01000002">
    <property type="protein sequence ID" value="RAI02125.1"/>
    <property type="molecule type" value="Genomic_DNA"/>
</dbReference>
<gene>
    <name evidence="4" type="ORF">DLJ53_12200</name>
</gene>
<protein>
    <submittedName>
        <fullName evidence="4">Transcriptional regulator</fullName>
    </submittedName>
</protein>
<dbReference type="SMART" id="SM00862">
    <property type="entry name" value="Trans_reg_C"/>
    <property type="match status" value="1"/>
</dbReference>
<accession>A0A8B2NQF6</accession>
<dbReference type="PRINTS" id="PR00364">
    <property type="entry name" value="DISEASERSIST"/>
</dbReference>
<evidence type="ECO:0000313" key="5">
    <source>
        <dbReference type="Proteomes" id="UP000249590"/>
    </source>
</evidence>
<dbReference type="InterPro" id="IPR011990">
    <property type="entry name" value="TPR-like_helical_dom_sf"/>
</dbReference>